<accession>A0A1G6JGK2</accession>
<evidence type="ECO:0000256" key="3">
    <source>
        <dbReference type="ARBA" id="ARBA00022989"/>
    </source>
</evidence>
<dbReference type="Pfam" id="PF12698">
    <property type="entry name" value="ABC2_membrane_3"/>
    <property type="match status" value="1"/>
</dbReference>
<name>A0A1G6JGK2_9BACI</name>
<dbReference type="PANTHER" id="PTHR43077:SF5">
    <property type="entry name" value="PHAGE INFECTION PROTEIN"/>
    <property type="match status" value="1"/>
</dbReference>
<dbReference type="GO" id="GO:0016020">
    <property type="term" value="C:membrane"/>
    <property type="evidence" value="ECO:0007669"/>
    <property type="project" value="UniProtKB-SubCell"/>
</dbReference>
<evidence type="ECO:0000259" key="6">
    <source>
        <dbReference type="Pfam" id="PF12698"/>
    </source>
</evidence>
<reference evidence="8" key="1">
    <citation type="submission" date="2016-10" db="EMBL/GenBank/DDBJ databases">
        <authorList>
            <person name="Varghese N."/>
            <person name="Submissions S."/>
        </authorList>
    </citation>
    <scope>NUCLEOTIDE SEQUENCE [LARGE SCALE GENOMIC DNA]</scope>
    <source>
        <strain evidence="8">DSM 21620</strain>
    </source>
</reference>
<dbReference type="Proteomes" id="UP000198666">
    <property type="component" value="Unassembled WGS sequence"/>
</dbReference>
<dbReference type="InterPro" id="IPR013525">
    <property type="entry name" value="ABC2_TM"/>
</dbReference>
<feature type="transmembrane region" description="Helical" evidence="5">
    <location>
        <begin position="318"/>
        <end position="338"/>
    </location>
</feature>
<evidence type="ECO:0000256" key="1">
    <source>
        <dbReference type="ARBA" id="ARBA00004141"/>
    </source>
</evidence>
<dbReference type="STRING" id="361279.SAMN05421663_101583"/>
<feature type="transmembrane region" description="Helical" evidence="5">
    <location>
        <begin position="12"/>
        <end position="34"/>
    </location>
</feature>
<evidence type="ECO:0000256" key="5">
    <source>
        <dbReference type="SAM" id="Phobius"/>
    </source>
</evidence>
<proteinExistence type="predicted"/>
<feature type="domain" description="ABC-2 type transporter transmembrane" evidence="6">
    <location>
        <begin position="18"/>
        <end position="336"/>
    </location>
</feature>
<keyword evidence="2 5" id="KW-0812">Transmembrane</keyword>
<evidence type="ECO:0000256" key="4">
    <source>
        <dbReference type="ARBA" id="ARBA00023136"/>
    </source>
</evidence>
<protein>
    <submittedName>
        <fullName evidence="7">YhgE/Pip N-terminal domain-containing protein</fullName>
    </submittedName>
</protein>
<gene>
    <name evidence="7" type="ORF">SAMN05421663_101583</name>
</gene>
<dbReference type="RefSeq" id="WP_244499218.1">
    <property type="nucleotide sequence ID" value="NZ_FMZB01000001.1"/>
</dbReference>
<dbReference type="EMBL" id="FMZB01000001">
    <property type="protein sequence ID" value="SDC17768.1"/>
    <property type="molecule type" value="Genomic_DNA"/>
</dbReference>
<feature type="transmembrane region" description="Helical" evidence="5">
    <location>
        <begin position="162"/>
        <end position="184"/>
    </location>
</feature>
<evidence type="ECO:0000313" key="7">
    <source>
        <dbReference type="EMBL" id="SDC17768.1"/>
    </source>
</evidence>
<dbReference type="Gene3D" id="3.40.1710.10">
    <property type="entry name" value="abc type-2 transporter like domain"/>
    <property type="match status" value="1"/>
</dbReference>
<dbReference type="InterPro" id="IPR051328">
    <property type="entry name" value="T7SS_ABC-Transporter"/>
</dbReference>
<dbReference type="PANTHER" id="PTHR43077">
    <property type="entry name" value="TRANSPORT PERMEASE YVFS-RELATED"/>
    <property type="match status" value="1"/>
</dbReference>
<dbReference type="GO" id="GO:0140359">
    <property type="term" value="F:ABC-type transporter activity"/>
    <property type="evidence" value="ECO:0007669"/>
    <property type="project" value="InterPro"/>
</dbReference>
<evidence type="ECO:0000256" key="2">
    <source>
        <dbReference type="ARBA" id="ARBA00022692"/>
    </source>
</evidence>
<keyword evidence="4 5" id="KW-0472">Membrane</keyword>
<comment type="subcellular location">
    <subcellularLocation>
        <location evidence="1">Membrane</location>
        <topology evidence="1">Multi-pass membrane protein</topology>
    </subcellularLocation>
</comment>
<evidence type="ECO:0000313" key="8">
    <source>
        <dbReference type="Proteomes" id="UP000198666"/>
    </source>
</evidence>
<dbReference type="AlphaFoldDB" id="A0A1G6JGK2"/>
<organism evidence="7 8">
    <name type="scientific">Terribacillus halophilus</name>
    <dbReference type="NCBI Taxonomy" id="361279"/>
    <lineage>
        <taxon>Bacteria</taxon>
        <taxon>Bacillati</taxon>
        <taxon>Bacillota</taxon>
        <taxon>Bacilli</taxon>
        <taxon>Bacillales</taxon>
        <taxon>Bacillaceae</taxon>
        <taxon>Terribacillus</taxon>
    </lineage>
</organism>
<sequence>MRLQPLREMFKIPNTKVGIAFAIIVPLLFSIIWLTGYHDATDHLDRLQAAVVNEDGTQADALADQMIDGLPFDAKLASYADAKEQLDQNNIAMLIVIPEAFTENLAKQSDTSLKFYMNSSNSQVALSAAESAARQMTASIAGSNVQAEIVKENPIGNFATSMVPMILGFIVFIAFMTMNIQMNIVTQIVNRKFGKWQVFWNKQLLLLIIGLVVTTITVTIHYFANDTAASYMQLWGYELLVVFACISFTQMSFAIFGNAGALFNVAMIPFQLMAAGNIIPADLLSPVFRVIGAALPASNGVQGFSQLIYAGHSVSSTILHLGLILVITFLLSCLALMWKKQQPIQYVKKDDTAAAV</sequence>
<keyword evidence="3 5" id="KW-1133">Transmembrane helix</keyword>
<keyword evidence="8" id="KW-1185">Reference proteome</keyword>
<feature type="transmembrane region" description="Helical" evidence="5">
    <location>
        <begin position="204"/>
        <end position="224"/>
    </location>
</feature>